<evidence type="ECO:0000313" key="2">
    <source>
        <dbReference type="EMBL" id="MFD2262583.1"/>
    </source>
</evidence>
<organism evidence="2 3">
    <name type="scientific">Lacibacterium aquatile</name>
    <dbReference type="NCBI Taxonomy" id="1168082"/>
    <lineage>
        <taxon>Bacteria</taxon>
        <taxon>Pseudomonadati</taxon>
        <taxon>Pseudomonadota</taxon>
        <taxon>Alphaproteobacteria</taxon>
        <taxon>Rhodospirillales</taxon>
        <taxon>Rhodospirillaceae</taxon>
    </lineage>
</organism>
<dbReference type="EMBL" id="JBHUIP010000004">
    <property type="protein sequence ID" value="MFD2262583.1"/>
    <property type="molecule type" value="Genomic_DNA"/>
</dbReference>
<sequence length="206" mass="22634">MSRYHLPTILTLLTLVGPAAMAETPDEAYRRLMAELKSGNAAIDFQALRSAYVKSTSYDPYGMKTTAVDIQRQKAQSCEEAIQIAESPDGQAALYGFLSTRPHMMMAVCYERLGNEPRGAFHRSVADGLLNALASTGDGKSPETAFKAISISEEYDLLSVLRLKVSHQSLMHKDGYAFDVFGATKQSGDSVTVYFNIDPIIAKPRW</sequence>
<name>A0ABW5DN83_9PROT</name>
<evidence type="ECO:0000313" key="3">
    <source>
        <dbReference type="Proteomes" id="UP001597295"/>
    </source>
</evidence>
<gene>
    <name evidence="2" type="ORF">ACFSM5_06760</name>
</gene>
<dbReference type="RefSeq" id="WP_379875541.1">
    <property type="nucleotide sequence ID" value="NZ_JBHUIP010000004.1"/>
</dbReference>
<reference evidence="3" key="1">
    <citation type="journal article" date="2019" name="Int. J. Syst. Evol. Microbiol.">
        <title>The Global Catalogue of Microorganisms (GCM) 10K type strain sequencing project: providing services to taxonomists for standard genome sequencing and annotation.</title>
        <authorList>
            <consortium name="The Broad Institute Genomics Platform"/>
            <consortium name="The Broad Institute Genome Sequencing Center for Infectious Disease"/>
            <person name="Wu L."/>
            <person name="Ma J."/>
        </authorList>
    </citation>
    <scope>NUCLEOTIDE SEQUENCE [LARGE SCALE GENOMIC DNA]</scope>
    <source>
        <strain evidence="3">CGMCC 1.19062</strain>
    </source>
</reference>
<feature type="chain" id="PRO_5047423361" evidence="1">
    <location>
        <begin position="23"/>
        <end position="206"/>
    </location>
</feature>
<accession>A0ABW5DN83</accession>
<keyword evidence="3" id="KW-1185">Reference proteome</keyword>
<evidence type="ECO:0000256" key="1">
    <source>
        <dbReference type="SAM" id="SignalP"/>
    </source>
</evidence>
<feature type="signal peptide" evidence="1">
    <location>
        <begin position="1"/>
        <end position="22"/>
    </location>
</feature>
<proteinExistence type="predicted"/>
<comment type="caution">
    <text evidence="2">The sequence shown here is derived from an EMBL/GenBank/DDBJ whole genome shotgun (WGS) entry which is preliminary data.</text>
</comment>
<dbReference type="InterPro" id="IPR032578">
    <property type="entry name" value="DUF4919"/>
</dbReference>
<dbReference type="Proteomes" id="UP001597295">
    <property type="component" value="Unassembled WGS sequence"/>
</dbReference>
<protein>
    <submittedName>
        <fullName evidence="2">DUF4919 domain-containing protein</fullName>
    </submittedName>
</protein>
<dbReference type="Pfam" id="PF16266">
    <property type="entry name" value="DUF4919"/>
    <property type="match status" value="1"/>
</dbReference>
<keyword evidence="1" id="KW-0732">Signal</keyword>